<dbReference type="EC" id="2.7.4.14" evidence="9"/>
<feature type="binding site" evidence="9">
    <location>
        <position position="204"/>
    </location>
    <ligand>
        <name>ATP</name>
        <dbReference type="ChEBI" id="CHEBI:30616"/>
    </ligand>
</feature>
<dbReference type="InterPro" id="IPR006266">
    <property type="entry name" value="UMP_CMP_kinase"/>
</dbReference>
<feature type="binding site" evidence="9">
    <location>
        <position position="176"/>
    </location>
    <ligand>
        <name>a ribonucleoside 5'-phosphate</name>
        <dbReference type="ChEBI" id="CHEBI:58043"/>
    </ligand>
</feature>
<dbReference type="HAMAP" id="MF_00235">
    <property type="entry name" value="Adenylate_kinase_Adk"/>
    <property type="match status" value="1"/>
</dbReference>
<evidence type="ECO:0000256" key="7">
    <source>
        <dbReference type="ARBA" id="ARBA00023242"/>
    </source>
</evidence>
<name>A0A7S4B7Z8_CHRCT</name>
<keyword evidence="2 9" id="KW-0808">Transferase</keyword>
<dbReference type="InterPro" id="IPR027417">
    <property type="entry name" value="P-loop_NTPase"/>
</dbReference>
<feature type="binding site" evidence="9">
    <location>
        <position position="125"/>
    </location>
    <ligand>
        <name>CMP</name>
        <dbReference type="ChEBI" id="CHEBI:60377"/>
    </ligand>
</feature>
<dbReference type="GO" id="GO:0005634">
    <property type="term" value="C:nucleus"/>
    <property type="evidence" value="ECO:0007669"/>
    <property type="project" value="UniProtKB-SubCell"/>
</dbReference>
<dbReference type="InterPro" id="IPR000850">
    <property type="entry name" value="Adenylat/UMP-CMP_kin"/>
</dbReference>
<evidence type="ECO:0000256" key="4">
    <source>
        <dbReference type="ARBA" id="ARBA00022777"/>
    </source>
</evidence>
<keyword evidence="7 9" id="KW-0539">Nucleus</keyword>
<comment type="cofactor">
    <cofactor evidence="9">
        <name>Mg(2+)</name>
        <dbReference type="ChEBI" id="CHEBI:18420"/>
    </cofactor>
    <text evidence="9">Binds 1 Mg(2+) ion per monomer.</text>
</comment>
<dbReference type="GO" id="GO:0006221">
    <property type="term" value="P:pyrimidine nucleotide biosynthetic process"/>
    <property type="evidence" value="ECO:0007669"/>
    <property type="project" value="UniProtKB-UniRule"/>
</dbReference>
<comment type="subunit">
    <text evidence="9">Monomer.</text>
</comment>
<dbReference type="HAMAP" id="MF_03172">
    <property type="entry name" value="Adenylate_kinase_UMP_CMP_kin"/>
    <property type="match status" value="1"/>
</dbReference>
<accession>A0A7S4B7Z8</accession>
<dbReference type="GO" id="GO:0009123">
    <property type="term" value="P:nucleoside monophosphate metabolic process"/>
    <property type="evidence" value="ECO:0007669"/>
    <property type="project" value="UniProtKB-ARBA"/>
</dbReference>
<keyword evidence="6 9" id="KW-0665">Pyrimidine biosynthesis</keyword>
<organism evidence="10">
    <name type="scientific">Chrysotila carterae</name>
    <name type="common">Marine alga</name>
    <name type="synonym">Syracosphaera carterae</name>
    <dbReference type="NCBI Taxonomy" id="13221"/>
    <lineage>
        <taxon>Eukaryota</taxon>
        <taxon>Haptista</taxon>
        <taxon>Haptophyta</taxon>
        <taxon>Prymnesiophyceae</taxon>
        <taxon>Isochrysidales</taxon>
        <taxon>Isochrysidaceae</taxon>
        <taxon>Chrysotila</taxon>
    </lineage>
</organism>
<keyword evidence="4 9" id="KW-0418">Kinase</keyword>
<dbReference type="InterPro" id="IPR033690">
    <property type="entry name" value="Adenylat_kinase_CS"/>
</dbReference>
<evidence type="ECO:0000256" key="9">
    <source>
        <dbReference type="HAMAP-Rule" id="MF_03172"/>
    </source>
</evidence>
<evidence type="ECO:0000256" key="6">
    <source>
        <dbReference type="ARBA" id="ARBA00022975"/>
    </source>
</evidence>
<dbReference type="PRINTS" id="PR00094">
    <property type="entry name" value="ADENYLTKNASE"/>
</dbReference>
<dbReference type="PANTHER" id="PTHR23359">
    <property type="entry name" value="NUCLEOTIDE KINASE"/>
    <property type="match status" value="1"/>
</dbReference>
<feature type="binding site" evidence="9">
    <location>
        <position position="165"/>
    </location>
    <ligand>
        <name>a ribonucleoside 5'-phosphate</name>
        <dbReference type="ChEBI" id="CHEBI:58043"/>
    </ligand>
</feature>
<dbReference type="Gene3D" id="3.40.50.300">
    <property type="entry name" value="P-loop containing nucleotide triphosphate hydrolases"/>
    <property type="match status" value="1"/>
</dbReference>
<feature type="binding site" evidence="9">
    <location>
        <position position="70"/>
    </location>
    <ligand>
        <name>a ribonucleoside 5'-phosphate</name>
        <dbReference type="ChEBI" id="CHEBI:58043"/>
    </ligand>
</feature>
<evidence type="ECO:0000256" key="8">
    <source>
        <dbReference type="ARBA" id="ARBA00048116"/>
    </source>
</evidence>
<feature type="binding site" evidence="9">
    <location>
        <begin position="44"/>
        <end position="49"/>
    </location>
    <ligand>
        <name>ATP</name>
        <dbReference type="ChEBI" id="CHEBI:30616"/>
    </ligand>
</feature>
<comment type="caution">
    <text evidence="9">Lacks conserved residue(s) required for the propagation of feature annotation.</text>
</comment>
<dbReference type="Pfam" id="PF00406">
    <property type="entry name" value="ADK"/>
    <property type="match status" value="1"/>
</dbReference>
<dbReference type="GO" id="GO:0005524">
    <property type="term" value="F:ATP binding"/>
    <property type="evidence" value="ECO:0007669"/>
    <property type="project" value="UniProtKB-KW"/>
</dbReference>
<dbReference type="GO" id="GO:0019205">
    <property type="term" value="F:nucleobase-containing compound kinase activity"/>
    <property type="evidence" value="ECO:0007669"/>
    <property type="project" value="InterPro"/>
</dbReference>
<gene>
    <name evidence="10" type="ORF">PCAR00345_LOCUS9967</name>
</gene>
<dbReference type="EMBL" id="HBIZ01016085">
    <property type="protein sequence ID" value="CAE0757373.1"/>
    <property type="molecule type" value="Transcribed_RNA"/>
</dbReference>
<dbReference type="AlphaFoldDB" id="A0A7S4B7Z8"/>
<protein>
    <recommendedName>
        <fullName evidence="9">UMP-CMP kinase</fullName>
        <ecNumber evidence="9">2.7.4.14</ecNumber>
    </recommendedName>
    <alternativeName>
        <fullName evidence="9">Deoxycytidylate kinase</fullName>
        <shortName evidence="9">CK</shortName>
        <shortName evidence="9">dCMP kinase</shortName>
    </alternativeName>
    <alternativeName>
        <fullName evidence="9">Uridine monophosphate/cytidine monophosphate kinase</fullName>
        <shortName evidence="9">UMP/CMP kinase</shortName>
        <shortName evidence="9">UMP/CMPK</shortName>
    </alternativeName>
</protein>
<evidence type="ECO:0000256" key="5">
    <source>
        <dbReference type="ARBA" id="ARBA00022840"/>
    </source>
</evidence>
<keyword evidence="5 9" id="KW-0067">ATP-binding</keyword>
<reference evidence="10" key="1">
    <citation type="submission" date="2021-01" db="EMBL/GenBank/DDBJ databases">
        <authorList>
            <person name="Corre E."/>
            <person name="Pelletier E."/>
            <person name="Niang G."/>
            <person name="Scheremetjew M."/>
            <person name="Finn R."/>
            <person name="Kale V."/>
            <person name="Holt S."/>
            <person name="Cochrane G."/>
            <person name="Meng A."/>
            <person name="Brown T."/>
            <person name="Cohen L."/>
        </authorList>
    </citation>
    <scope>NUCLEOTIDE SEQUENCE</scope>
    <source>
        <strain evidence="10">CCMP645</strain>
    </source>
</reference>
<keyword evidence="3 9" id="KW-0547">Nucleotide-binding</keyword>
<feature type="binding site" evidence="9">
    <location>
        <position position="159"/>
    </location>
    <ligand>
        <name>ATP</name>
        <dbReference type="ChEBI" id="CHEBI:30616"/>
    </ligand>
</feature>
<evidence type="ECO:0000256" key="2">
    <source>
        <dbReference type="ARBA" id="ARBA00022679"/>
    </source>
</evidence>
<feature type="binding site" evidence="9">
    <location>
        <begin position="91"/>
        <end position="93"/>
    </location>
    <ligand>
        <name>a ribonucleoside 5'-phosphate</name>
        <dbReference type="ChEBI" id="CHEBI:58043"/>
    </ligand>
</feature>
<comment type="catalytic activity">
    <reaction evidence="8 9">
        <text>UMP + ATP = UDP + ADP</text>
        <dbReference type="Rhea" id="RHEA:24400"/>
        <dbReference type="ChEBI" id="CHEBI:30616"/>
        <dbReference type="ChEBI" id="CHEBI:57865"/>
        <dbReference type="ChEBI" id="CHEBI:58223"/>
        <dbReference type="ChEBI" id="CHEBI:456216"/>
        <dbReference type="EC" id="2.7.4.14"/>
    </reaction>
</comment>
<evidence type="ECO:0000256" key="3">
    <source>
        <dbReference type="ARBA" id="ARBA00022741"/>
    </source>
</evidence>
<comment type="subcellular location">
    <subcellularLocation>
        <location evidence="9">Cytoplasm</location>
    </subcellularLocation>
    <subcellularLocation>
        <location evidence="9">Nucleus</location>
    </subcellularLocation>
</comment>
<comment type="function">
    <text evidence="9">Catalyzes the phosphorylation of pyrimidine nucleoside monophosphates at the expense of ATP. Plays an important role in de novo pyrimidine nucleotide biosynthesis. Has preference for UMP and CMP as phosphate acceptors.</text>
</comment>
<proteinExistence type="inferred from homology"/>
<dbReference type="SUPFAM" id="SSF52540">
    <property type="entry name" value="P-loop containing nucleoside triphosphate hydrolases"/>
    <property type="match status" value="1"/>
</dbReference>
<dbReference type="PROSITE" id="PS00113">
    <property type="entry name" value="ADENYLATE_KINASE"/>
    <property type="match status" value="1"/>
</dbReference>
<evidence type="ECO:0000313" key="10">
    <source>
        <dbReference type="EMBL" id="CAE0757373.1"/>
    </source>
</evidence>
<comment type="catalytic activity">
    <reaction evidence="9">
        <text>dCMP + ATP = dCDP + ADP</text>
        <dbReference type="Rhea" id="RHEA:25094"/>
        <dbReference type="ChEBI" id="CHEBI:30616"/>
        <dbReference type="ChEBI" id="CHEBI:57566"/>
        <dbReference type="ChEBI" id="CHEBI:58593"/>
        <dbReference type="ChEBI" id="CHEBI:456216"/>
        <dbReference type="EC" id="2.7.4.14"/>
    </reaction>
</comment>
<comment type="catalytic activity">
    <reaction evidence="9">
        <text>CMP + ATP = CDP + ADP</text>
        <dbReference type="Rhea" id="RHEA:11600"/>
        <dbReference type="ChEBI" id="CHEBI:30616"/>
        <dbReference type="ChEBI" id="CHEBI:58069"/>
        <dbReference type="ChEBI" id="CHEBI:60377"/>
        <dbReference type="ChEBI" id="CHEBI:456216"/>
        <dbReference type="EC" id="2.7.4.14"/>
    </reaction>
</comment>
<feature type="region of interest" description="LID" evidence="9">
    <location>
        <begin position="158"/>
        <end position="168"/>
    </location>
</feature>
<feature type="binding site" evidence="9">
    <location>
        <begin position="118"/>
        <end position="121"/>
    </location>
    <ligand>
        <name>a ribonucleoside 5'-phosphate</name>
        <dbReference type="ChEBI" id="CHEBI:58043"/>
    </ligand>
</feature>
<dbReference type="GO" id="GO:0005737">
    <property type="term" value="C:cytoplasm"/>
    <property type="evidence" value="ECO:0007669"/>
    <property type="project" value="UniProtKB-SubCell"/>
</dbReference>
<dbReference type="CDD" id="cd01428">
    <property type="entry name" value="ADK"/>
    <property type="match status" value="1"/>
</dbReference>
<sequence>MPMLDLNHKVAEERLKFNSASSKFAYTPAPANKPAVIFVLGGPGAGKGTQCVKIVEAFGYVHLSAGDLLRAERKSGSAQAELIESYITEGKIVPVEITVNLLLAAIKKDGGKRFLVDGFPRNTNNLSGWQQTVGTALNVAGVLMYEVSESVLEARLLERGKTSGRSDDNMESIKKRFLTFQNDTMPVVEYFRHQGLVHSFDGARPIDDVWADTEAALKALEAKLA</sequence>
<evidence type="ECO:0000256" key="1">
    <source>
        <dbReference type="ARBA" id="ARBA00022490"/>
    </source>
</evidence>
<dbReference type="GO" id="GO:0006207">
    <property type="term" value="P:'de novo' pyrimidine nucleobase biosynthetic process"/>
    <property type="evidence" value="ECO:0007669"/>
    <property type="project" value="InterPro"/>
</dbReference>
<dbReference type="GO" id="GO:0016776">
    <property type="term" value="F:phosphotransferase activity, phosphate group as acceptor"/>
    <property type="evidence" value="ECO:0007669"/>
    <property type="project" value="InterPro"/>
</dbReference>
<dbReference type="NCBIfam" id="TIGR01359">
    <property type="entry name" value="UMP_CMP_kin_fam"/>
    <property type="match status" value="1"/>
</dbReference>
<comment type="similarity">
    <text evidence="9">Belongs to the adenylate kinase family. UMP-CMP kinase subfamily.</text>
</comment>
<comment type="domain">
    <text evidence="9">Consists of three domains, a large central CORE domain and two small peripheral domains, NMPbind and LID, which undergo movements during catalysis. The LID domain closes over the site of phosphoryl transfer upon ATP binding. Assembling and dissambling the active center during each catalytic cycle provides an effective means to prevent ATP hydrolysis.</text>
</comment>
<keyword evidence="1 9" id="KW-0963">Cytoplasm</keyword>